<dbReference type="InterPro" id="IPR036217">
    <property type="entry name" value="MethylDNA_cys_MeTrfase_DNAb"/>
</dbReference>
<organism evidence="3 4">
    <name type="scientific">Candidatus Viridilinea halotolerans</name>
    <dbReference type="NCBI Taxonomy" id="2491704"/>
    <lineage>
        <taxon>Bacteria</taxon>
        <taxon>Bacillati</taxon>
        <taxon>Chloroflexota</taxon>
        <taxon>Chloroflexia</taxon>
        <taxon>Chloroflexales</taxon>
        <taxon>Chloroflexineae</taxon>
        <taxon>Oscillochloridaceae</taxon>
        <taxon>Candidatus Viridilinea</taxon>
    </lineage>
</organism>
<evidence type="ECO:0000256" key="1">
    <source>
        <dbReference type="ARBA" id="ARBA00022763"/>
    </source>
</evidence>
<proteinExistence type="predicted"/>
<evidence type="ECO:0000313" key="4">
    <source>
        <dbReference type="Proteomes" id="UP000280307"/>
    </source>
</evidence>
<comment type="caution">
    <text evidence="3">The sequence shown here is derived from an EMBL/GenBank/DDBJ whole genome shotgun (WGS) entry which is preliminary data.</text>
</comment>
<dbReference type="InterPro" id="IPR036388">
    <property type="entry name" value="WH-like_DNA-bd_sf"/>
</dbReference>
<gene>
    <name evidence="3" type="ORF">EI684_00495</name>
</gene>
<reference evidence="3 4" key="1">
    <citation type="submission" date="2018-12" db="EMBL/GenBank/DDBJ databases">
        <title>Genome Sequence of Candidatus Viridilinea halotolerans isolated from saline sulfide-rich spring.</title>
        <authorList>
            <person name="Grouzdev D.S."/>
            <person name="Burganskaya E.I."/>
            <person name="Krutkina M.S."/>
            <person name="Sukhacheva M.V."/>
            <person name="Gorlenko V.M."/>
        </authorList>
    </citation>
    <scope>NUCLEOTIDE SEQUENCE [LARGE SCALE GENOMIC DNA]</scope>
    <source>
        <strain evidence="3">Chok-6</strain>
    </source>
</reference>
<dbReference type="PANTHER" id="PTHR42942:SF1">
    <property type="entry name" value="ALKYLTRANSFERASE-LIKE PROTEIN 1"/>
    <property type="match status" value="1"/>
</dbReference>
<dbReference type="SUPFAM" id="SSF46767">
    <property type="entry name" value="Methylated DNA-protein cysteine methyltransferase, C-terminal domain"/>
    <property type="match status" value="1"/>
</dbReference>
<accession>A0A426UC14</accession>
<keyword evidence="1" id="KW-0227">DNA damage</keyword>
<dbReference type="Gene3D" id="1.10.10.10">
    <property type="entry name" value="Winged helix-like DNA-binding domain superfamily/Winged helix DNA-binding domain"/>
    <property type="match status" value="1"/>
</dbReference>
<protein>
    <submittedName>
        <fullName evidence="3">MGMT family protein</fullName>
    </submittedName>
</protein>
<dbReference type="Pfam" id="PF01035">
    <property type="entry name" value="DNA_binding_1"/>
    <property type="match status" value="1"/>
</dbReference>
<dbReference type="Proteomes" id="UP000280307">
    <property type="component" value="Unassembled WGS sequence"/>
</dbReference>
<dbReference type="CDD" id="cd06445">
    <property type="entry name" value="ATase"/>
    <property type="match status" value="1"/>
</dbReference>
<evidence type="ECO:0000313" key="3">
    <source>
        <dbReference type="EMBL" id="RRR78291.1"/>
    </source>
</evidence>
<feature type="domain" description="Methylated-DNA-[protein]-cysteine S-methyltransferase DNA binding" evidence="2">
    <location>
        <begin position="7"/>
        <end position="83"/>
    </location>
</feature>
<dbReference type="AlphaFoldDB" id="A0A426UC14"/>
<dbReference type="InterPro" id="IPR014048">
    <property type="entry name" value="MethylDNA_cys_MeTrfase_DNA-bd"/>
</dbReference>
<dbReference type="PANTHER" id="PTHR42942">
    <property type="entry name" value="6-O-METHYLGUANINE DNA METHYLTRANSFERASE"/>
    <property type="match status" value="1"/>
</dbReference>
<dbReference type="InterPro" id="IPR052520">
    <property type="entry name" value="ATL_DNA_repair"/>
</dbReference>
<dbReference type="GO" id="GO:0003824">
    <property type="term" value="F:catalytic activity"/>
    <property type="evidence" value="ECO:0007669"/>
    <property type="project" value="InterPro"/>
</dbReference>
<dbReference type="EMBL" id="RSAS01000022">
    <property type="protein sequence ID" value="RRR78291.1"/>
    <property type="molecule type" value="Genomic_DNA"/>
</dbReference>
<dbReference type="GO" id="GO:0006281">
    <property type="term" value="P:DNA repair"/>
    <property type="evidence" value="ECO:0007669"/>
    <property type="project" value="InterPro"/>
</dbReference>
<name>A0A426UC14_9CHLR</name>
<sequence>MDKYSIIYAIVRQIPAGRVSSYGRVALLAGLPGHARLVGYALHALRTSDPEDVPWWRVVNRHGFISNAYEPDMQRALLEAEGVEVGEDHCIDLARFLWQE</sequence>
<evidence type="ECO:0000259" key="2">
    <source>
        <dbReference type="Pfam" id="PF01035"/>
    </source>
</evidence>